<dbReference type="InterPro" id="IPR009030">
    <property type="entry name" value="Growth_fac_rcpt_cys_sf"/>
</dbReference>
<proteinExistence type="predicted"/>
<feature type="compositionally biased region" description="Basic residues" evidence="1">
    <location>
        <begin position="19"/>
        <end position="32"/>
    </location>
</feature>
<sequence>MTSGMGGSHSEARDERVKSVGKKLLSRMKTVLRRGDQTKRSSTIPVPAQNPESTATPSGPTTAPVARQPSQPTAVPTESAVPQVDDSLARFEGERVPRSQIYGERARYLSERYGLEMNPYSWYQMEGHVLRVHKPVRMRVHRQCHQCGHEINQAGSCDGCKHTFCGQCTRNPPKRNQAETIASRERRDNIERDHTANAMIAPDWKSEAPKQAVLSRPGRQGGQELVYKKVRQRVRRTCCQCLDAYGMEVTFLGGKLDCPQCDHARCTDCPRDPPKKDKYPYGYPGDEFGAKSIPHHKCHECNAKFPPGVEDGTECSRCLHRKCDACERLKPQKVEPEADPEIWRSVQEKLAALNMS</sequence>
<evidence type="ECO:0000313" key="3">
    <source>
        <dbReference type="Proteomes" id="UP000285146"/>
    </source>
</evidence>
<keyword evidence="3" id="KW-1185">Reference proteome</keyword>
<dbReference type="Proteomes" id="UP000285146">
    <property type="component" value="Unassembled WGS sequence"/>
</dbReference>
<evidence type="ECO:0000313" key="2">
    <source>
        <dbReference type="EMBL" id="ROW14618.1"/>
    </source>
</evidence>
<name>A0A423XF74_9PEZI</name>
<feature type="region of interest" description="Disordered" evidence="1">
    <location>
        <begin position="1"/>
        <end position="82"/>
    </location>
</feature>
<dbReference type="OrthoDB" id="5370011at2759"/>
<feature type="compositionally biased region" description="Low complexity" evidence="1">
    <location>
        <begin position="51"/>
        <end position="64"/>
    </location>
</feature>
<dbReference type="InParanoid" id="A0A423XF74"/>
<protein>
    <submittedName>
        <fullName evidence="2">Uncharacterized protein</fullName>
    </submittedName>
</protein>
<dbReference type="SUPFAM" id="SSF57184">
    <property type="entry name" value="Growth factor receptor domain"/>
    <property type="match status" value="1"/>
</dbReference>
<gene>
    <name evidence="2" type="ORF">VPNG_03128</name>
</gene>
<comment type="caution">
    <text evidence="2">The sequence shown here is derived from an EMBL/GenBank/DDBJ whole genome shotgun (WGS) entry which is preliminary data.</text>
</comment>
<dbReference type="EMBL" id="LKEB01000013">
    <property type="protein sequence ID" value="ROW14618.1"/>
    <property type="molecule type" value="Genomic_DNA"/>
</dbReference>
<reference evidence="2 3" key="1">
    <citation type="submission" date="2015-09" db="EMBL/GenBank/DDBJ databases">
        <title>Host preference determinants of Valsa canker pathogens revealed by comparative genomics.</title>
        <authorList>
            <person name="Yin Z."/>
            <person name="Huang L."/>
        </authorList>
    </citation>
    <scope>NUCLEOTIDE SEQUENCE [LARGE SCALE GENOMIC DNA]</scope>
    <source>
        <strain evidence="2 3">SXYLt</strain>
    </source>
</reference>
<evidence type="ECO:0000256" key="1">
    <source>
        <dbReference type="SAM" id="MobiDB-lite"/>
    </source>
</evidence>
<accession>A0A423XF74</accession>
<dbReference type="AlphaFoldDB" id="A0A423XF74"/>
<organism evidence="2 3">
    <name type="scientific">Cytospora leucostoma</name>
    <dbReference type="NCBI Taxonomy" id="1230097"/>
    <lineage>
        <taxon>Eukaryota</taxon>
        <taxon>Fungi</taxon>
        <taxon>Dikarya</taxon>
        <taxon>Ascomycota</taxon>
        <taxon>Pezizomycotina</taxon>
        <taxon>Sordariomycetes</taxon>
        <taxon>Sordariomycetidae</taxon>
        <taxon>Diaporthales</taxon>
        <taxon>Cytosporaceae</taxon>
        <taxon>Cytospora</taxon>
    </lineage>
</organism>